<dbReference type="VEuPathDB" id="AmoebaDB:ACA1_091330"/>
<proteinExistence type="inferred from homology"/>
<dbReference type="NCBIfam" id="NF004491">
    <property type="entry name" value="PRK05826.1"/>
    <property type="match status" value="1"/>
</dbReference>
<dbReference type="Gene3D" id="2.40.33.10">
    <property type="entry name" value="PK beta-barrel domain-like"/>
    <property type="match status" value="1"/>
</dbReference>
<dbReference type="STRING" id="1257118.L8GIR3"/>
<evidence type="ECO:0000256" key="4">
    <source>
        <dbReference type="ARBA" id="ARBA00012142"/>
    </source>
</evidence>
<evidence type="ECO:0000256" key="2">
    <source>
        <dbReference type="ARBA" id="ARBA00004997"/>
    </source>
</evidence>
<dbReference type="OrthoDB" id="108365at2759"/>
<evidence type="ECO:0000256" key="12">
    <source>
        <dbReference type="ARBA" id="ARBA00023317"/>
    </source>
</evidence>
<dbReference type="GeneID" id="14913336"/>
<dbReference type="InterPro" id="IPR036918">
    <property type="entry name" value="Pyrv_Knase_C_sf"/>
</dbReference>
<organism evidence="16 17">
    <name type="scientific">Acanthamoeba castellanii (strain ATCC 30010 / Neff)</name>
    <dbReference type="NCBI Taxonomy" id="1257118"/>
    <lineage>
        <taxon>Eukaryota</taxon>
        <taxon>Amoebozoa</taxon>
        <taxon>Discosea</taxon>
        <taxon>Longamoebia</taxon>
        <taxon>Centramoebida</taxon>
        <taxon>Acanthamoebidae</taxon>
        <taxon>Acanthamoeba</taxon>
    </lineage>
</organism>
<dbReference type="InterPro" id="IPR015793">
    <property type="entry name" value="Pyrv_Knase_brl"/>
</dbReference>
<evidence type="ECO:0000256" key="9">
    <source>
        <dbReference type="ARBA" id="ARBA00022840"/>
    </source>
</evidence>
<dbReference type="EMBL" id="KB008103">
    <property type="protein sequence ID" value="ELR12623.1"/>
    <property type="molecule type" value="Genomic_DNA"/>
</dbReference>
<dbReference type="InterPro" id="IPR001697">
    <property type="entry name" value="Pyr_Knase"/>
</dbReference>
<name>L8GIR3_ACACF</name>
<feature type="domain" description="Pyruvate kinase C-terminal" evidence="15">
    <location>
        <begin position="412"/>
        <end position="498"/>
    </location>
</feature>
<evidence type="ECO:0000259" key="15">
    <source>
        <dbReference type="Pfam" id="PF02887"/>
    </source>
</evidence>
<evidence type="ECO:0000256" key="1">
    <source>
        <dbReference type="ARBA" id="ARBA00001958"/>
    </source>
</evidence>
<evidence type="ECO:0000256" key="3">
    <source>
        <dbReference type="ARBA" id="ARBA00008663"/>
    </source>
</evidence>
<comment type="catalytic activity">
    <reaction evidence="13">
        <text>pyruvate + ATP = phosphoenolpyruvate + ADP + H(+)</text>
        <dbReference type="Rhea" id="RHEA:18157"/>
        <dbReference type="ChEBI" id="CHEBI:15361"/>
        <dbReference type="ChEBI" id="CHEBI:15378"/>
        <dbReference type="ChEBI" id="CHEBI:30616"/>
        <dbReference type="ChEBI" id="CHEBI:58702"/>
        <dbReference type="ChEBI" id="CHEBI:456216"/>
        <dbReference type="EC" id="2.7.1.40"/>
    </reaction>
</comment>
<dbReference type="NCBIfam" id="NF004978">
    <property type="entry name" value="PRK06354.1"/>
    <property type="match status" value="1"/>
</dbReference>
<keyword evidence="12 16" id="KW-0670">Pyruvate</keyword>
<dbReference type="EC" id="2.7.1.40" evidence="4 13"/>
<reference evidence="16 17" key="1">
    <citation type="journal article" date="2013" name="Genome Biol.">
        <title>Genome of Acanthamoeba castellanii highlights extensive lateral gene transfer and early evolution of tyrosine kinase signaling.</title>
        <authorList>
            <person name="Clarke M."/>
            <person name="Lohan A.J."/>
            <person name="Liu B."/>
            <person name="Lagkouvardos I."/>
            <person name="Roy S."/>
            <person name="Zafar N."/>
            <person name="Bertelli C."/>
            <person name="Schilde C."/>
            <person name="Kianianmomeni A."/>
            <person name="Burglin T.R."/>
            <person name="Frech C."/>
            <person name="Turcotte B."/>
            <person name="Kopec K.O."/>
            <person name="Synnott J.M."/>
            <person name="Choo C."/>
            <person name="Paponov I."/>
            <person name="Finkler A."/>
            <person name="Soon Heng Tan C."/>
            <person name="Hutchins A.P."/>
            <person name="Weinmeier T."/>
            <person name="Rattei T."/>
            <person name="Chu J.S."/>
            <person name="Gimenez G."/>
            <person name="Irimia M."/>
            <person name="Rigden D.J."/>
            <person name="Fitzpatrick D.A."/>
            <person name="Lorenzo-Morales J."/>
            <person name="Bateman A."/>
            <person name="Chiu C.H."/>
            <person name="Tang P."/>
            <person name="Hegemann P."/>
            <person name="Fromm H."/>
            <person name="Raoult D."/>
            <person name="Greub G."/>
            <person name="Miranda-Saavedra D."/>
            <person name="Chen N."/>
            <person name="Nash P."/>
            <person name="Ginger M.L."/>
            <person name="Horn M."/>
            <person name="Schaap P."/>
            <person name="Caler L."/>
            <person name="Loftus B."/>
        </authorList>
    </citation>
    <scope>NUCLEOTIDE SEQUENCE [LARGE SCALE GENOMIC DNA]</scope>
    <source>
        <strain evidence="16 17">Neff</strain>
    </source>
</reference>
<dbReference type="UniPathway" id="UPA00109">
    <property type="reaction ID" value="UER00188"/>
</dbReference>
<dbReference type="KEGG" id="acan:ACA1_091330"/>
<keyword evidence="8 13" id="KW-0418">Kinase</keyword>
<dbReference type="SUPFAM" id="SSF50800">
    <property type="entry name" value="PK beta-barrel domain-like"/>
    <property type="match status" value="1"/>
</dbReference>
<dbReference type="FunFam" id="2.40.33.10:FF:000001">
    <property type="entry name" value="Pyruvate kinase"/>
    <property type="match status" value="1"/>
</dbReference>
<dbReference type="Gene3D" id="3.20.20.60">
    <property type="entry name" value="Phosphoenolpyruvate-binding domains"/>
    <property type="match status" value="1"/>
</dbReference>
<dbReference type="GO" id="GO:0005524">
    <property type="term" value="F:ATP binding"/>
    <property type="evidence" value="ECO:0007669"/>
    <property type="project" value="UniProtKB-KW"/>
</dbReference>
<dbReference type="InterPro" id="IPR015795">
    <property type="entry name" value="Pyrv_Knase_C"/>
</dbReference>
<accession>L8GIR3</accession>
<dbReference type="GO" id="GO:0030955">
    <property type="term" value="F:potassium ion binding"/>
    <property type="evidence" value="ECO:0007669"/>
    <property type="project" value="InterPro"/>
</dbReference>
<dbReference type="InterPro" id="IPR011037">
    <property type="entry name" value="Pyrv_Knase-like_insert_dom_sf"/>
</dbReference>
<evidence type="ECO:0000256" key="8">
    <source>
        <dbReference type="ARBA" id="ARBA00022777"/>
    </source>
</evidence>
<dbReference type="NCBIfam" id="TIGR01064">
    <property type="entry name" value="pyruv_kin"/>
    <property type="match status" value="1"/>
</dbReference>
<evidence type="ECO:0000313" key="17">
    <source>
        <dbReference type="Proteomes" id="UP000011083"/>
    </source>
</evidence>
<comment type="pathway">
    <text evidence="2 13">Carbohydrate degradation; glycolysis; pyruvate from D-glyceraldehyde 3-phosphate: step 5/5.</text>
</comment>
<dbReference type="InterPro" id="IPR040442">
    <property type="entry name" value="Pyrv_kinase-like_dom_sf"/>
</dbReference>
<dbReference type="Pfam" id="PF02887">
    <property type="entry name" value="PK_C"/>
    <property type="match status" value="1"/>
</dbReference>
<keyword evidence="6" id="KW-0479">Metal-binding</keyword>
<comment type="cofactor">
    <cofactor evidence="1">
        <name>K(+)</name>
        <dbReference type="ChEBI" id="CHEBI:29103"/>
    </cofactor>
</comment>
<feature type="domain" description="Pyruvate kinase barrel" evidence="14">
    <location>
        <begin position="42"/>
        <end position="360"/>
    </location>
</feature>
<sequence length="524" mass="56786">MNASNKPDLKRSLTAARGHYRNQQKPQHTLSDLGAFPPTTMKTKIVCTLGPASSSEEVLRELILAGMDMVRLNFSHGTHEEMEAIFSTVRRISSEFSEQVSILCDIQGPKIRTGKVKEAFNVDVGDHIDVTADSVLGTPECVQIKYPHMMEDLDVGDKIFINDGIVKLRVEAKKARSLACVVEAGGQISDHKGCNIPKGKLSLNIITEKDKKDLELIAKLNPEYVAASFIGNGADVEKVRSCLRDFGNTDVKIMAKVERPGALDCIDEIISASDAIMVARGDLGVEIPTWGVPAAQKDIVRKCNREGKPVIVATQMLESMTLAQRPTRAEASDVFNAVLDGADAVMLSGETSVGKFPVICVKTMDSIVGEAERFMESRNPDHYDSANPGNAELMGHGCFTMAKQFNAQGISGKIVTIATTGYSTRMVSKYRPNIPILAFTANLRAARELNVVWGVQSIYSPLVTGDSVEEKARNAIKMGLDLDLIDKNDHVIVVASSHLAPSSGVFSGIYSVNDLLAEAPDTTH</sequence>
<dbReference type="GO" id="GO:0000287">
    <property type="term" value="F:magnesium ion binding"/>
    <property type="evidence" value="ECO:0007669"/>
    <property type="project" value="InterPro"/>
</dbReference>
<evidence type="ECO:0000256" key="7">
    <source>
        <dbReference type="ARBA" id="ARBA00022741"/>
    </source>
</evidence>
<dbReference type="AlphaFoldDB" id="L8GIR3"/>
<evidence type="ECO:0000259" key="14">
    <source>
        <dbReference type="Pfam" id="PF00224"/>
    </source>
</evidence>
<keyword evidence="7" id="KW-0547">Nucleotide-binding</keyword>
<dbReference type="SUPFAM" id="SSF52935">
    <property type="entry name" value="PK C-terminal domain-like"/>
    <property type="match status" value="1"/>
</dbReference>
<keyword evidence="5 13" id="KW-0808">Transferase</keyword>
<evidence type="ECO:0000256" key="10">
    <source>
        <dbReference type="ARBA" id="ARBA00022842"/>
    </source>
</evidence>
<dbReference type="InterPro" id="IPR015813">
    <property type="entry name" value="Pyrv/PenolPyrv_kinase-like_dom"/>
</dbReference>
<evidence type="ECO:0000256" key="6">
    <source>
        <dbReference type="ARBA" id="ARBA00022723"/>
    </source>
</evidence>
<keyword evidence="10 13" id="KW-0460">Magnesium</keyword>
<dbReference type="GO" id="GO:0004743">
    <property type="term" value="F:pyruvate kinase activity"/>
    <property type="evidence" value="ECO:0007669"/>
    <property type="project" value="UniProtKB-EC"/>
</dbReference>
<comment type="similarity">
    <text evidence="3 13">Belongs to the pyruvate kinase family.</text>
</comment>
<keyword evidence="17" id="KW-1185">Reference proteome</keyword>
<dbReference type="GO" id="GO:0016301">
    <property type="term" value="F:kinase activity"/>
    <property type="evidence" value="ECO:0007669"/>
    <property type="project" value="UniProtKB-KW"/>
</dbReference>
<keyword evidence="9" id="KW-0067">ATP-binding</keyword>
<protein>
    <recommendedName>
        <fullName evidence="4 13">Pyruvate kinase</fullName>
        <ecNumber evidence="4 13">2.7.1.40</ecNumber>
    </recommendedName>
</protein>
<evidence type="ECO:0000256" key="13">
    <source>
        <dbReference type="RuleBase" id="RU000504"/>
    </source>
</evidence>
<dbReference type="SUPFAM" id="SSF51621">
    <property type="entry name" value="Phosphoenolpyruvate/pyruvate domain"/>
    <property type="match status" value="1"/>
</dbReference>
<dbReference type="PANTHER" id="PTHR11817">
    <property type="entry name" value="PYRUVATE KINASE"/>
    <property type="match status" value="1"/>
</dbReference>
<dbReference type="Gene3D" id="3.40.1380.20">
    <property type="entry name" value="Pyruvate kinase, C-terminal domain"/>
    <property type="match status" value="1"/>
</dbReference>
<evidence type="ECO:0000256" key="11">
    <source>
        <dbReference type="ARBA" id="ARBA00023152"/>
    </source>
</evidence>
<evidence type="ECO:0000313" key="16">
    <source>
        <dbReference type="EMBL" id="ELR12623.1"/>
    </source>
</evidence>
<dbReference type="RefSeq" id="XP_004334636.1">
    <property type="nucleotide sequence ID" value="XM_004334588.1"/>
</dbReference>
<keyword evidence="11 13" id="KW-0324">Glycolysis</keyword>
<gene>
    <name evidence="16" type="ORF">ACA1_091330</name>
</gene>
<dbReference type="InterPro" id="IPR015806">
    <property type="entry name" value="Pyrv_Knase_insert_dom_sf"/>
</dbReference>
<evidence type="ECO:0000256" key="5">
    <source>
        <dbReference type="ARBA" id="ARBA00022679"/>
    </source>
</evidence>
<dbReference type="OMA" id="KDNGPEV"/>
<dbReference type="Pfam" id="PF00224">
    <property type="entry name" value="PK"/>
    <property type="match status" value="1"/>
</dbReference>
<dbReference type="Proteomes" id="UP000011083">
    <property type="component" value="Unassembled WGS sequence"/>
</dbReference>
<dbReference type="PRINTS" id="PR01050">
    <property type="entry name" value="PYRUVTKNASE"/>
</dbReference>